<dbReference type="InterPro" id="IPR051220">
    <property type="entry name" value="TFA_Chaperone"/>
</dbReference>
<accession>A0A8I0D0C3</accession>
<gene>
    <name evidence="1" type="ORF">HU722_38650</name>
</gene>
<evidence type="ECO:0000313" key="1">
    <source>
        <dbReference type="EMBL" id="MBC3297466.1"/>
    </source>
</evidence>
<comment type="caution">
    <text evidence="1">The sequence shown here is derived from an EMBL/GenBank/DDBJ whole genome shotgun (WGS) entry which is preliminary data.</text>
</comment>
<dbReference type="PANTHER" id="PTHR34413:SF2">
    <property type="entry name" value="PROPHAGE TAIL FIBER ASSEMBLY PROTEIN HOMOLOG TFAE-RELATED"/>
    <property type="match status" value="1"/>
</dbReference>
<protein>
    <submittedName>
        <fullName evidence="1">Tail fiber assembly protein</fullName>
    </submittedName>
</protein>
<reference evidence="1" key="1">
    <citation type="journal article" date="2020" name="Microorganisms">
        <title>Reliable Identification of Environmental Pseudomonas Isolates Using the rpoD Gene.</title>
        <authorList>
            <consortium name="The Broad Institute Genome Sequencing Platform"/>
            <person name="Girard L."/>
            <person name="Lood C."/>
            <person name="Rokni-Zadeh H."/>
            <person name="van Noort V."/>
            <person name="Lavigne R."/>
            <person name="De Mot R."/>
        </authorList>
    </citation>
    <scope>NUCLEOTIDE SEQUENCE [LARGE SCALE GENOMIC DNA]</scope>
    <source>
        <strain evidence="1">SWRI145</strain>
    </source>
</reference>
<dbReference type="AlphaFoldDB" id="A0A8I0D0C3"/>
<sequence length="193" mass="21466">MKPVFGEDGHATTAGEVRAYYFDHITGEYTGWSDEFINIGVSMPGCSTDIDLGEEISGFAMVFTGKRWEMKEDHRGEKVYSTSDRKVSVIDYIGPVREGFTLVAPLTQFDKWIDGKWVTDASEQNEAITLSNTQQKAALILEASSYIAPLVDARDGGYIDDADVPVLAAWQKYRYALTKVDPAKPVWPERPAS</sequence>
<dbReference type="EMBL" id="JABWQF010000033">
    <property type="protein sequence ID" value="MBC3297466.1"/>
    <property type="molecule type" value="Genomic_DNA"/>
</dbReference>
<dbReference type="InterPro" id="IPR003458">
    <property type="entry name" value="Phage_T4_Gp38_tail_assem"/>
</dbReference>
<proteinExistence type="predicted"/>
<organism evidence="1">
    <name type="scientific">Pseudomonas tritici</name>
    <dbReference type="NCBI Taxonomy" id="2745518"/>
    <lineage>
        <taxon>Bacteria</taxon>
        <taxon>Pseudomonadati</taxon>
        <taxon>Pseudomonadota</taxon>
        <taxon>Gammaproteobacteria</taxon>
        <taxon>Pseudomonadales</taxon>
        <taxon>Pseudomonadaceae</taxon>
        <taxon>Pseudomonas</taxon>
    </lineage>
</organism>
<dbReference type="PANTHER" id="PTHR34413">
    <property type="entry name" value="PROPHAGE TAIL FIBER ASSEMBLY PROTEIN HOMOLOG TFAE-RELATED-RELATED"/>
    <property type="match status" value="1"/>
</dbReference>
<name>A0A8I0D0C3_9PSED</name>
<dbReference type="Pfam" id="PF02413">
    <property type="entry name" value="Caudo_TAP"/>
    <property type="match status" value="1"/>
</dbReference>